<protein>
    <submittedName>
        <fullName evidence="1">Uncharacterized protein</fullName>
    </submittedName>
</protein>
<comment type="caution">
    <text evidence="1">The sequence shown here is derived from an EMBL/GenBank/DDBJ whole genome shotgun (WGS) entry which is preliminary data.</text>
</comment>
<keyword evidence="2" id="KW-1185">Reference proteome</keyword>
<sequence>MGGCFRERSMAGPVHYEVYIRKTAPAPWALQMATEDRAHAIETAEDLLRDDRAAAVRVTKETLDPDTMEFNSVTVLTKGAPEVKRKRLVPEDEAGPRCGGPQDLYTPMARELMGRVLEDWLQRQGVTTFELLHRPDLAERLDASGVELQHAIQKVAVPESQAVGQPVHDLVRHYQKLSEQTIERLVTAGRKGRFPSLENHSLADLAHRLSGQAERGFIMAGIIVGALKGIRGNRARLDKLMDMADRAPMDGAPRAMVMVPIEQLLCEMLGTRTSLAEVLGPSLDQGASLAAVVRMVAPREVDLLVAQDTRMSLLIPVVDGPAARLGARLEAGEFPLLSAALARMVLRELMSPRRLRPADAAGEIDILRALAMTLTATAGRLLTLEEVQTAFNERSKALVTADFVAAYVKPCESVQCEAEALTRLCENVTGVANKRSAARWLSACITSLRFETEMREPQAQAALHKLALLANMQRAIRACGLSERDEEDIGNAFGVVGGSVETEGKAIAALLRSPAPVPQKLSALLRLAAGETAPLGPVAERAKAEALRLFRMPDARAALAAQPEALGPLKGLMKAAGLAA</sequence>
<gene>
    <name evidence="1" type="ORF">GCM10009422_04880</name>
</gene>
<evidence type="ECO:0000313" key="1">
    <source>
        <dbReference type="EMBL" id="GAA0612965.1"/>
    </source>
</evidence>
<evidence type="ECO:0000313" key="2">
    <source>
        <dbReference type="Proteomes" id="UP001501352"/>
    </source>
</evidence>
<proteinExistence type="predicted"/>
<name>A0ABN1GJT4_9CAUL</name>
<dbReference type="EMBL" id="BAAAGA010000001">
    <property type="protein sequence ID" value="GAA0612965.1"/>
    <property type="molecule type" value="Genomic_DNA"/>
</dbReference>
<organism evidence="1 2">
    <name type="scientific">Brevundimonas kwangchunensis</name>
    <dbReference type="NCBI Taxonomy" id="322163"/>
    <lineage>
        <taxon>Bacteria</taxon>
        <taxon>Pseudomonadati</taxon>
        <taxon>Pseudomonadota</taxon>
        <taxon>Alphaproteobacteria</taxon>
        <taxon>Caulobacterales</taxon>
        <taxon>Caulobacteraceae</taxon>
        <taxon>Brevundimonas</taxon>
    </lineage>
</organism>
<reference evidence="1 2" key="1">
    <citation type="journal article" date="2019" name="Int. J. Syst. Evol. Microbiol.">
        <title>The Global Catalogue of Microorganisms (GCM) 10K type strain sequencing project: providing services to taxonomists for standard genome sequencing and annotation.</title>
        <authorList>
            <consortium name="The Broad Institute Genomics Platform"/>
            <consortium name="The Broad Institute Genome Sequencing Center for Infectious Disease"/>
            <person name="Wu L."/>
            <person name="Ma J."/>
        </authorList>
    </citation>
    <scope>NUCLEOTIDE SEQUENCE [LARGE SCALE GENOMIC DNA]</scope>
    <source>
        <strain evidence="1 2">JCM 12928</strain>
    </source>
</reference>
<accession>A0ABN1GJT4</accession>
<dbReference type="Proteomes" id="UP001501352">
    <property type="component" value="Unassembled WGS sequence"/>
</dbReference>